<sequence length="660" mass="71652">MKKKKFRFTVRIKLMLSFILILLVPSLTMGVIATDSSRSGMEQQMLSSTEQSVETVNSIVSNQIQSKMNDADFLTKLFKSTMINGPRSPQIVPQLEQYLSMHTDVNDIYIGTPDGLMIRGKAKDDTQYDPRERDWYKLAMATPGKISITPVIINTSGNAAIVIAKTLEDGSGALGISLSLDALRTLTDIHIGKEGYVVVLDDYKKVVVHPDLKPSEEGDSSYAVPMFAKETGSFDYQLDGRDKKMLFVTNELTGWKIGGSLYLSEIREGADQIQTKIYVTVAIILAVMLVLSQVIVNSITGPLRRLQESAAAISKGDLTINVDTRKHDEIGNVARSFQNMVDNLRAMIMGVQESTEMVSASAEELASGSEETSKAIEHVSESVQELATGSEQQAGRVQQGSESMEQISGEIRNLSGRMQEMSTGMLETSASAQAGNEAAEYATRQIYSVQETVERLDSTVVKLGERSLEIDSIVEVIAGISRQTNLLALNASIEAARAGEHGRGFAVVAEEVRKLASNSEQSANQISELIRAVRLHIEEVETEMKAAKAKVTDGIEAVNGSGRSFAEITEKLGYSSSALETLAGTAQEMTEAAGVVSAHMEEIRSISAHSAEITDSVSAATQQQLASSEEIASSAAGLSNMAEQLQQLVLRFKIYDHEKK</sequence>
<accession>A0A917C792</accession>
<dbReference type="GO" id="GO:0006935">
    <property type="term" value="P:chemotaxis"/>
    <property type="evidence" value="ECO:0007669"/>
    <property type="project" value="UniProtKB-KW"/>
</dbReference>
<dbReference type="RefSeq" id="WP_189024171.1">
    <property type="nucleotide sequence ID" value="NZ_BMKR01000006.1"/>
</dbReference>
<dbReference type="SMART" id="SM00283">
    <property type="entry name" value="MA"/>
    <property type="match status" value="1"/>
</dbReference>
<evidence type="ECO:0000256" key="4">
    <source>
        <dbReference type="ARBA" id="ARBA00022692"/>
    </source>
</evidence>
<evidence type="ECO:0000256" key="3">
    <source>
        <dbReference type="ARBA" id="ARBA00022500"/>
    </source>
</evidence>
<keyword evidence="5" id="KW-1133">Transmembrane helix</keyword>
<dbReference type="InterPro" id="IPR004089">
    <property type="entry name" value="MCPsignal_dom"/>
</dbReference>
<keyword evidence="3" id="KW-0145">Chemotaxis</keyword>
<evidence type="ECO:0000256" key="8">
    <source>
        <dbReference type="ARBA" id="ARBA00029447"/>
    </source>
</evidence>
<dbReference type="Proteomes" id="UP000637643">
    <property type="component" value="Unassembled WGS sequence"/>
</dbReference>
<dbReference type="InterPro" id="IPR033479">
    <property type="entry name" value="dCache_1"/>
</dbReference>
<gene>
    <name evidence="12" type="ORF">GCM10010912_19010</name>
</gene>
<dbReference type="SMART" id="SM00304">
    <property type="entry name" value="HAMP"/>
    <property type="match status" value="1"/>
</dbReference>
<proteinExistence type="inferred from homology"/>
<dbReference type="InterPro" id="IPR003660">
    <property type="entry name" value="HAMP_dom"/>
</dbReference>
<dbReference type="PROSITE" id="PS50111">
    <property type="entry name" value="CHEMOTAXIS_TRANSDUC_2"/>
    <property type="match status" value="1"/>
</dbReference>
<keyword evidence="6" id="KW-0472">Membrane</keyword>
<evidence type="ECO:0000259" key="11">
    <source>
        <dbReference type="PROSITE" id="PS50885"/>
    </source>
</evidence>
<dbReference type="Gene3D" id="6.10.340.10">
    <property type="match status" value="1"/>
</dbReference>
<dbReference type="CDD" id="cd06225">
    <property type="entry name" value="HAMP"/>
    <property type="match status" value="1"/>
</dbReference>
<dbReference type="Pfam" id="PF00672">
    <property type="entry name" value="HAMP"/>
    <property type="match status" value="1"/>
</dbReference>
<dbReference type="Gene3D" id="1.10.287.950">
    <property type="entry name" value="Methyl-accepting chemotaxis protein"/>
    <property type="match status" value="1"/>
</dbReference>
<dbReference type="SUPFAM" id="SSF58104">
    <property type="entry name" value="Methyl-accepting chemotaxis protein (MCP) signaling domain"/>
    <property type="match status" value="1"/>
</dbReference>
<comment type="subcellular location">
    <subcellularLocation>
        <location evidence="1">Cell membrane</location>
        <topology evidence="1">Multi-pass membrane protein</topology>
    </subcellularLocation>
</comment>
<dbReference type="CDD" id="cd11386">
    <property type="entry name" value="MCP_signal"/>
    <property type="match status" value="1"/>
</dbReference>
<dbReference type="CDD" id="cd12912">
    <property type="entry name" value="PDC2_MCP_like"/>
    <property type="match status" value="1"/>
</dbReference>
<evidence type="ECO:0000313" key="12">
    <source>
        <dbReference type="EMBL" id="GGF73972.1"/>
    </source>
</evidence>
<dbReference type="GO" id="GO:0007165">
    <property type="term" value="P:signal transduction"/>
    <property type="evidence" value="ECO:0007669"/>
    <property type="project" value="UniProtKB-KW"/>
</dbReference>
<dbReference type="AlphaFoldDB" id="A0A917C792"/>
<evidence type="ECO:0000259" key="10">
    <source>
        <dbReference type="PROSITE" id="PS50111"/>
    </source>
</evidence>
<keyword evidence="7 9" id="KW-0807">Transducer</keyword>
<evidence type="ECO:0000256" key="7">
    <source>
        <dbReference type="ARBA" id="ARBA00023224"/>
    </source>
</evidence>
<evidence type="ECO:0000256" key="9">
    <source>
        <dbReference type="PROSITE-ProRule" id="PRU00284"/>
    </source>
</evidence>
<feature type="domain" description="Methyl-accepting transducer" evidence="10">
    <location>
        <begin position="368"/>
        <end position="639"/>
    </location>
</feature>
<dbReference type="PANTHER" id="PTHR32089">
    <property type="entry name" value="METHYL-ACCEPTING CHEMOTAXIS PROTEIN MCPB"/>
    <property type="match status" value="1"/>
</dbReference>
<reference evidence="12" key="2">
    <citation type="submission" date="2020-09" db="EMBL/GenBank/DDBJ databases">
        <authorList>
            <person name="Sun Q."/>
            <person name="Zhou Y."/>
        </authorList>
    </citation>
    <scope>NUCLEOTIDE SEQUENCE</scope>
    <source>
        <strain evidence="12">CGMCC 1.16134</strain>
    </source>
</reference>
<organism evidence="12 13">
    <name type="scientific">Paenibacillus albidus</name>
    <dbReference type="NCBI Taxonomy" id="2041023"/>
    <lineage>
        <taxon>Bacteria</taxon>
        <taxon>Bacillati</taxon>
        <taxon>Bacillota</taxon>
        <taxon>Bacilli</taxon>
        <taxon>Bacillales</taxon>
        <taxon>Paenibacillaceae</taxon>
        <taxon>Paenibacillus</taxon>
    </lineage>
</organism>
<name>A0A917C792_9BACL</name>
<dbReference type="Gene3D" id="3.30.450.20">
    <property type="entry name" value="PAS domain"/>
    <property type="match status" value="2"/>
</dbReference>
<dbReference type="GO" id="GO:0005886">
    <property type="term" value="C:plasma membrane"/>
    <property type="evidence" value="ECO:0007669"/>
    <property type="project" value="UniProtKB-SubCell"/>
</dbReference>
<keyword evidence="2" id="KW-1003">Cell membrane</keyword>
<evidence type="ECO:0000313" key="13">
    <source>
        <dbReference type="Proteomes" id="UP000637643"/>
    </source>
</evidence>
<comment type="similarity">
    <text evidence="8">Belongs to the methyl-accepting chemotaxis (MCP) protein family.</text>
</comment>
<protein>
    <submittedName>
        <fullName evidence="12">Methyl-accepting chemotaxis protein</fullName>
    </submittedName>
</protein>
<dbReference type="Pfam" id="PF00015">
    <property type="entry name" value="MCPsignal"/>
    <property type="match status" value="1"/>
</dbReference>
<keyword evidence="13" id="KW-1185">Reference proteome</keyword>
<evidence type="ECO:0000256" key="6">
    <source>
        <dbReference type="ARBA" id="ARBA00023136"/>
    </source>
</evidence>
<dbReference type="PANTHER" id="PTHR32089:SF114">
    <property type="entry name" value="METHYL-ACCEPTING CHEMOTAXIS PROTEIN MCPB"/>
    <property type="match status" value="1"/>
</dbReference>
<dbReference type="Pfam" id="PF02743">
    <property type="entry name" value="dCache_1"/>
    <property type="match status" value="1"/>
</dbReference>
<evidence type="ECO:0000256" key="1">
    <source>
        <dbReference type="ARBA" id="ARBA00004651"/>
    </source>
</evidence>
<dbReference type="CDD" id="cd18773">
    <property type="entry name" value="PDC1_HK_sensor"/>
    <property type="match status" value="1"/>
</dbReference>
<reference evidence="12" key="1">
    <citation type="journal article" date="2014" name="Int. J. Syst. Evol. Microbiol.">
        <title>Complete genome sequence of Corynebacterium casei LMG S-19264T (=DSM 44701T), isolated from a smear-ripened cheese.</title>
        <authorList>
            <consortium name="US DOE Joint Genome Institute (JGI-PGF)"/>
            <person name="Walter F."/>
            <person name="Albersmeier A."/>
            <person name="Kalinowski J."/>
            <person name="Ruckert C."/>
        </authorList>
    </citation>
    <scope>NUCLEOTIDE SEQUENCE</scope>
    <source>
        <strain evidence="12">CGMCC 1.16134</strain>
    </source>
</reference>
<comment type="caution">
    <text evidence="12">The sequence shown here is derived from an EMBL/GenBank/DDBJ whole genome shotgun (WGS) entry which is preliminary data.</text>
</comment>
<dbReference type="PROSITE" id="PS50885">
    <property type="entry name" value="HAMP"/>
    <property type="match status" value="1"/>
</dbReference>
<evidence type="ECO:0000256" key="5">
    <source>
        <dbReference type="ARBA" id="ARBA00022989"/>
    </source>
</evidence>
<keyword evidence="4" id="KW-0812">Transmembrane</keyword>
<evidence type="ECO:0000256" key="2">
    <source>
        <dbReference type="ARBA" id="ARBA00022475"/>
    </source>
</evidence>
<dbReference type="EMBL" id="BMKR01000006">
    <property type="protein sequence ID" value="GGF73972.1"/>
    <property type="molecule type" value="Genomic_DNA"/>
</dbReference>
<feature type="domain" description="HAMP" evidence="11">
    <location>
        <begin position="297"/>
        <end position="349"/>
    </location>
</feature>